<dbReference type="AlphaFoldDB" id="A0AAD5WCF1"/>
<name>A0AAD5WCF1_9POAL</name>
<gene>
    <name evidence="1" type="ORF">LUZ61_015073</name>
</gene>
<protein>
    <submittedName>
        <fullName evidence="1">Uncharacterized protein</fullName>
    </submittedName>
</protein>
<dbReference type="PANTHER" id="PTHR15852:SF13">
    <property type="entry name" value="DNAJ_HSP40 CYSTEINE-RICH DOMAIN SUPERFAMILY PROTEIN"/>
    <property type="match status" value="1"/>
</dbReference>
<dbReference type="InterPro" id="IPR036410">
    <property type="entry name" value="HSP_DnaJ_Cys-rich_dom_sf"/>
</dbReference>
<evidence type="ECO:0000313" key="1">
    <source>
        <dbReference type="EMBL" id="KAJ3685909.1"/>
    </source>
</evidence>
<sequence>MEVSIGSPPVSSPSRLISHRNLRFGRISAKRVQSTTNYGVLRTKQSAFSSNLFQVRASSIDDIQRSRSSLESLFCYDKPVPEEKIEKPVGTSLSKRDIGNKPPCTNCHAKGAVLCATCNGSGLYVDSILESQGIIVKVRCLGCGGTGNIMCSGCGGRGHMGSE</sequence>
<comment type="caution">
    <text evidence="1">The sequence shown here is derived from an EMBL/GenBank/DDBJ whole genome shotgun (WGS) entry which is preliminary data.</text>
</comment>
<reference evidence="1 2" key="1">
    <citation type="journal article" date="2022" name="Cell">
        <title>Repeat-based holocentromeres influence genome architecture and karyotype evolution.</title>
        <authorList>
            <person name="Hofstatter P.G."/>
            <person name="Thangavel G."/>
            <person name="Lux T."/>
            <person name="Neumann P."/>
            <person name="Vondrak T."/>
            <person name="Novak P."/>
            <person name="Zhang M."/>
            <person name="Costa L."/>
            <person name="Castellani M."/>
            <person name="Scott A."/>
            <person name="Toegelov H."/>
            <person name="Fuchs J."/>
            <person name="Mata-Sucre Y."/>
            <person name="Dias Y."/>
            <person name="Vanzela A.L.L."/>
            <person name="Huettel B."/>
            <person name="Almeida C.C.S."/>
            <person name="Simkova H."/>
            <person name="Souza G."/>
            <person name="Pedrosa-Harand A."/>
            <person name="Macas J."/>
            <person name="Mayer K.F.X."/>
            <person name="Houben A."/>
            <person name="Marques A."/>
        </authorList>
    </citation>
    <scope>NUCLEOTIDE SEQUENCE [LARGE SCALE GENOMIC DNA]</scope>
    <source>
        <strain evidence="1">RhyTen1mFocal</strain>
    </source>
</reference>
<dbReference type="SUPFAM" id="SSF57938">
    <property type="entry name" value="DnaJ/Hsp40 cysteine-rich domain"/>
    <property type="match status" value="1"/>
</dbReference>
<organism evidence="1 2">
    <name type="scientific">Rhynchospora tenuis</name>
    <dbReference type="NCBI Taxonomy" id="198213"/>
    <lineage>
        <taxon>Eukaryota</taxon>
        <taxon>Viridiplantae</taxon>
        <taxon>Streptophyta</taxon>
        <taxon>Embryophyta</taxon>
        <taxon>Tracheophyta</taxon>
        <taxon>Spermatophyta</taxon>
        <taxon>Magnoliopsida</taxon>
        <taxon>Liliopsida</taxon>
        <taxon>Poales</taxon>
        <taxon>Cyperaceae</taxon>
        <taxon>Cyperoideae</taxon>
        <taxon>Rhynchosporeae</taxon>
        <taxon>Rhynchospora</taxon>
    </lineage>
</organism>
<dbReference type="EMBL" id="JAMRDG010000002">
    <property type="protein sequence ID" value="KAJ3685909.1"/>
    <property type="molecule type" value="Genomic_DNA"/>
</dbReference>
<proteinExistence type="predicted"/>
<dbReference type="Proteomes" id="UP001210211">
    <property type="component" value="Unassembled WGS sequence"/>
</dbReference>
<keyword evidence="2" id="KW-1185">Reference proteome</keyword>
<accession>A0AAD5WCF1</accession>
<evidence type="ECO:0000313" key="2">
    <source>
        <dbReference type="Proteomes" id="UP001210211"/>
    </source>
</evidence>
<dbReference type="PANTHER" id="PTHR15852">
    <property type="entry name" value="PLASTID TRANSCRIPTIONALLY ACTIVE PROTEIN"/>
    <property type="match status" value="1"/>
</dbReference>